<gene>
    <name evidence="1" type="ORF">RHSP_19669</name>
</gene>
<dbReference type="EMBL" id="AQHN01000070">
    <property type="protein sequence ID" value="ENN86394.1"/>
    <property type="molecule type" value="Genomic_DNA"/>
</dbReference>
<reference evidence="1 2" key="1">
    <citation type="journal article" date="2012" name="BMC Genomics">
        <title>Genomic basis of broad host range and environmental adaptability of Rhizobium tropici CIAT 899 and Rhizobium sp. PRF 81 which are used in inoculants for common bean (Phaseolus vulgaris L.).</title>
        <authorList>
            <person name="Ormeno-Orrillo E."/>
            <person name="Menna P."/>
            <person name="Almeida L.G."/>
            <person name="Ollero F.J."/>
            <person name="Nicolas M.F."/>
            <person name="Pains Rodrigues E."/>
            <person name="Shigueyoshi Nakatani A."/>
            <person name="Silva Batista J.S."/>
            <person name="Oliveira Chueire L.M."/>
            <person name="Souza R.C."/>
            <person name="Ribeiro Vasconcelos A.T."/>
            <person name="Megias M."/>
            <person name="Hungria M."/>
            <person name="Martinez-Romero E."/>
        </authorList>
    </citation>
    <scope>NUCLEOTIDE SEQUENCE [LARGE SCALE GENOMIC DNA]</scope>
    <source>
        <strain evidence="1 2">PRF 81</strain>
    </source>
</reference>
<comment type="caution">
    <text evidence="1">The sequence shown here is derived from an EMBL/GenBank/DDBJ whole genome shotgun (WGS) entry which is preliminary data.</text>
</comment>
<dbReference type="AlphaFoldDB" id="N6U151"/>
<dbReference type="Proteomes" id="UP000012429">
    <property type="component" value="Unassembled WGS sequence"/>
</dbReference>
<dbReference type="STRING" id="363754.RHSP_19669"/>
<organism evidence="1 2">
    <name type="scientific">Rhizobium freirei PRF 81</name>
    <dbReference type="NCBI Taxonomy" id="363754"/>
    <lineage>
        <taxon>Bacteria</taxon>
        <taxon>Pseudomonadati</taxon>
        <taxon>Pseudomonadota</taxon>
        <taxon>Alphaproteobacteria</taxon>
        <taxon>Hyphomicrobiales</taxon>
        <taxon>Rhizobiaceae</taxon>
        <taxon>Rhizobium/Agrobacterium group</taxon>
        <taxon>Rhizobium</taxon>
    </lineage>
</organism>
<evidence type="ECO:0000313" key="1">
    <source>
        <dbReference type="EMBL" id="ENN86394.1"/>
    </source>
</evidence>
<name>N6U151_9HYPH</name>
<accession>N6U151</accession>
<protein>
    <submittedName>
        <fullName evidence="1">Uncharacterized protein</fullName>
    </submittedName>
</protein>
<keyword evidence="2" id="KW-1185">Reference proteome</keyword>
<proteinExistence type="predicted"/>
<dbReference type="PATRIC" id="fig|363754.4.peg.3969"/>
<evidence type="ECO:0000313" key="2">
    <source>
        <dbReference type="Proteomes" id="UP000012429"/>
    </source>
</evidence>
<sequence>MKRLSDWIMPSSGRGLAPALGRAFLGVDRLQARNRLVRHQRNAGIEEGLAFGRLRLFARRGELLDRLDAEGSHHQRILLRRRADHAFLDGLDARAAAVNRHDQNLLFQADGLQSLIGADGGRFVDRVDDVDARILLQEVFHGLAAALLVAVGNVMADDARIGFVADLVRILRVDAEADHEALVAQDVNGRLRWRQIQEADLGVLHLVTQRFLCPLTNQLASEKIVCGKGRVGGVGRLQRRVERDDQQARVACLLDRGNDALGVGGGDQNTLGTAGDAALDRGNLAFAVTVDLAGIGLQRHAEFLGLGRRTFLHLDEEGVGIGLGDEAGGHVCSLCRRGKGNAERQSGDRCRNNRFLHSILPMFEKPDRPAFPDERPGWRCAMPVRLFWKDLLQGHIRILDAYI</sequence>